<gene>
    <name evidence="1" type="ORF">HPB50_006740</name>
</gene>
<reference evidence="1" key="1">
    <citation type="submission" date="2020-05" db="EMBL/GenBank/DDBJ databases">
        <title>Large-scale comparative analyses of tick genomes elucidate their genetic diversity and vector capacities.</title>
        <authorList>
            <person name="Jia N."/>
            <person name="Wang J."/>
            <person name="Shi W."/>
            <person name="Du L."/>
            <person name="Sun Y."/>
            <person name="Zhan W."/>
            <person name="Jiang J."/>
            <person name="Wang Q."/>
            <person name="Zhang B."/>
            <person name="Ji P."/>
            <person name="Sakyi L.B."/>
            <person name="Cui X."/>
            <person name="Yuan T."/>
            <person name="Jiang B."/>
            <person name="Yang W."/>
            <person name="Lam T.T.-Y."/>
            <person name="Chang Q."/>
            <person name="Ding S."/>
            <person name="Wang X."/>
            <person name="Zhu J."/>
            <person name="Ruan X."/>
            <person name="Zhao L."/>
            <person name="Wei J."/>
            <person name="Que T."/>
            <person name="Du C."/>
            <person name="Cheng J."/>
            <person name="Dai P."/>
            <person name="Han X."/>
            <person name="Huang E."/>
            <person name="Gao Y."/>
            <person name="Liu J."/>
            <person name="Shao H."/>
            <person name="Ye R."/>
            <person name="Li L."/>
            <person name="Wei W."/>
            <person name="Wang X."/>
            <person name="Wang C."/>
            <person name="Yang T."/>
            <person name="Huo Q."/>
            <person name="Li W."/>
            <person name="Guo W."/>
            <person name="Chen H."/>
            <person name="Zhou L."/>
            <person name="Ni X."/>
            <person name="Tian J."/>
            <person name="Zhou Y."/>
            <person name="Sheng Y."/>
            <person name="Liu T."/>
            <person name="Pan Y."/>
            <person name="Xia L."/>
            <person name="Li J."/>
            <person name="Zhao F."/>
            <person name="Cao W."/>
        </authorList>
    </citation>
    <scope>NUCLEOTIDE SEQUENCE</scope>
    <source>
        <strain evidence="1">Hyas-2018</strain>
    </source>
</reference>
<sequence length="118" mass="13934">MITSIARLAADPWSRRQQPIRVPKVSWFNRHPRFTVVVLSVAGISLTFSRVIYDGVNAIFEPESDEPKLDFTLLLRQTVFRKDGERPRSLQEALEEQEKIREEQRREKERRAEMALRI</sequence>
<accession>A0ACB7TFU8</accession>
<evidence type="ECO:0000313" key="2">
    <source>
        <dbReference type="Proteomes" id="UP000821845"/>
    </source>
</evidence>
<evidence type="ECO:0000313" key="1">
    <source>
        <dbReference type="EMBL" id="KAH6945014.1"/>
    </source>
</evidence>
<protein>
    <submittedName>
        <fullName evidence="1">Uncharacterized protein</fullName>
    </submittedName>
</protein>
<organism evidence="1 2">
    <name type="scientific">Hyalomma asiaticum</name>
    <name type="common">Tick</name>
    <dbReference type="NCBI Taxonomy" id="266040"/>
    <lineage>
        <taxon>Eukaryota</taxon>
        <taxon>Metazoa</taxon>
        <taxon>Ecdysozoa</taxon>
        <taxon>Arthropoda</taxon>
        <taxon>Chelicerata</taxon>
        <taxon>Arachnida</taxon>
        <taxon>Acari</taxon>
        <taxon>Parasitiformes</taxon>
        <taxon>Ixodida</taxon>
        <taxon>Ixodoidea</taxon>
        <taxon>Ixodidae</taxon>
        <taxon>Hyalomminae</taxon>
        <taxon>Hyalomma</taxon>
    </lineage>
</organism>
<name>A0ACB7TFU8_HYAAI</name>
<dbReference type="Proteomes" id="UP000821845">
    <property type="component" value="Chromosome 1"/>
</dbReference>
<keyword evidence="2" id="KW-1185">Reference proteome</keyword>
<dbReference type="EMBL" id="CM023481">
    <property type="protein sequence ID" value="KAH6945014.1"/>
    <property type="molecule type" value="Genomic_DNA"/>
</dbReference>
<proteinExistence type="predicted"/>
<comment type="caution">
    <text evidence="1">The sequence shown here is derived from an EMBL/GenBank/DDBJ whole genome shotgun (WGS) entry which is preliminary data.</text>
</comment>